<name>A0AA45QS21_9LACT</name>
<evidence type="ECO:0000256" key="7">
    <source>
        <dbReference type="ARBA" id="ARBA00022759"/>
    </source>
</evidence>
<keyword evidence="6 11" id="KW-0699">rRNA-binding</keyword>
<evidence type="ECO:0000256" key="11">
    <source>
        <dbReference type="HAMAP-Rule" id="MF_01469"/>
    </source>
</evidence>
<evidence type="ECO:0000256" key="2">
    <source>
        <dbReference type="ARBA" id="ARBA00022517"/>
    </source>
</evidence>
<evidence type="ECO:0000256" key="10">
    <source>
        <dbReference type="ARBA" id="ARBA00022884"/>
    </source>
</evidence>
<evidence type="ECO:0000256" key="9">
    <source>
        <dbReference type="ARBA" id="ARBA00022842"/>
    </source>
</evidence>
<evidence type="ECO:0000256" key="4">
    <source>
        <dbReference type="ARBA" id="ARBA00022722"/>
    </source>
</evidence>
<dbReference type="AlphaFoldDB" id="A0AA45QS21"/>
<keyword evidence="9" id="KW-0460">Magnesium</keyword>
<evidence type="ECO:0000256" key="5">
    <source>
        <dbReference type="ARBA" id="ARBA00022723"/>
    </source>
</evidence>
<protein>
    <recommendedName>
        <fullName evidence="11 12">Ribonuclease M5</fullName>
        <ecNumber evidence="11 12">3.1.26.8</ecNumber>
    </recommendedName>
    <alternativeName>
        <fullName evidence="11">RNase M5</fullName>
    </alternativeName>
    <alternativeName>
        <fullName evidence="11">Ribosomal RNA terminal maturase M5</fullName>
    </alternativeName>
</protein>
<accession>A0AA45QS21</accession>
<keyword evidence="8 11" id="KW-0378">Hydrolase</keyword>
<reference evidence="14 15" key="1">
    <citation type="submission" date="2021-02" db="EMBL/GenBank/DDBJ databases">
        <title>Complete genome sequence of Lactococcus lactis strain K_LL004.</title>
        <authorList>
            <person name="Kim H.B."/>
        </authorList>
    </citation>
    <scope>NUCLEOTIDE SEQUENCE [LARGE SCALE GENOMIC DNA]</scope>
    <source>
        <strain evidence="14 15">K_LL004</strain>
    </source>
</reference>
<gene>
    <name evidence="11 14" type="primary">rnmV</name>
    <name evidence="14" type="ORF">JW886_03925</name>
</gene>
<dbReference type="GO" id="GO:0019843">
    <property type="term" value="F:rRNA binding"/>
    <property type="evidence" value="ECO:0007669"/>
    <property type="project" value="UniProtKB-KW"/>
</dbReference>
<keyword evidence="3 11" id="KW-0698">rRNA processing</keyword>
<dbReference type="GO" id="GO:0005737">
    <property type="term" value="C:cytoplasm"/>
    <property type="evidence" value="ECO:0007669"/>
    <property type="project" value="UniProtKB-SubCell"/>
</dbReference>
<dbReference type="Gene3D" id="3.40.1360.10">
    <property type="match status" value="1"/>
</dbReference>
<dbReference type="PANTHER" id="PTHR39156:SF1">
    <property type="entry name" value="RIBONUCLEASE M5"/>
    <property type="match status" value="1"/>
</dbReference>
<comment type="catalytic activity">
    <reaction evidence="11">
        <text>Endonucleolytic cleavage of RNA, removing 21 and 42 nucleotides, respectively, from the 5'- and 3'-termini of a 5S-rRNA precursor.</text>
        <dbReference type="EC" id="3.1.26.8"/>
    </reaction>
</comment>
<dbReference type="GO" id="GO:0006364">
    <property type="term" value="P:rRNA processing"/>
    <property type="evidence" value="ECO:0007669"/>
    <property type="project" value="UniProtKB-UniRule"/>
</dbReference>
<dbReference type="Pfam" id="PF13331">
    <property type="entry name" value="DUF4093"/>
    <property type="match status" value="1"/>
</dbReference>
<dbReference type="KEGG" id="lti:JW886_03925"/>
<evidence type="ECO:0000313" key="14">
    <source>
        <dbReference type="EMBL" id="QSE77400.1"/>
    </source>
</evidence>
<keyword evidence="15" id="KW-1185">Reference proteome</keyword>
<dbReference type="Pfam" id="PF01751">
    <property type="entry name" value="Toprim"/>
    <property type="match status" value="1"/>
</dbReference>
<keyword evidence="10 11" id="KW-0694">RNA-binding</keyword>
<dbReference type="InterPro" id="IPR034141">
    <property type="entry name" value="TOPRIM_RNase_M5-like"/>
</dbReference>
<keyword evidence="7 11" id="KW-0255">Endonuclease</keyword>
<dbReference type="PANTHER" id="PTHR39156">
    <property type="entry name" value="RIBONUCLEASE M5"/>
    <property type="match status" value="1"/>
</dbReference>
<dbReference type="InterPro" id="IPR006171">
    <property type="entry name" value="TOPRIM_dom"/>
</dbReference>
<evidence type="ECO:0000259" key="13">
    <source>
        <dbReference type="PROSITE" id="PS50880"/>
    </source>
</evidence>
<evidence type="ECO:0000256" key="12">
    <source>
        <dbReference type="NCBIfam" id="TIGR00334"/>
    </source>
</evidence>
<comment type="subcellular location">
    <subcellularLocation>
        <location evidence="11">Cytoplasm</location>
    </subcellularLocation>
</comment>
<evidence type="ECO:0000256" key="6">
    <source>
        <dbReference type="ARBA" id="ARBA00022730"/>
    </source>
</evidence>
<evidence type="ECO:0000313" key="15">
    <source>
        <dbReference type="Proteomes" id="UP000663608"/>
    </source>
</evidence>
<dbReference type="SMART" id="SM00493">
    <property type="entry name" value="TOPRIM"/>
    <property type="match status" value="1"/>
</dbReference>
<evidence type="ECO:0000256" key="3">
    <source>
        <dbReference type="ARBA" id="ARBA00022552"/>
    </source>
</evidence>
<evidence type="ECO:0000256" key="1">
    <source>
        <dbReference type="ARBA" id="ARBA00022490"/>
    </source>
</evidence>
<dbReference type="PROSITE" id="PS50880">
    <property type="entry name" value="TOPRIM"/>
    <property type="match status" value="1"/>
</dbReference>
<keyword evidence="1 11" id="KW-0963">Cytoplasm</keyword>
<organism evidence="14 15">
    <name type="scientific">Lactococcus taiwanensis</name>
    <dbReference type="NCBI Taxonomy" id="1151742"/>
    <lineage>
        <taxon>Bacteria</taxon>
        <taxon>Bacillati</taxon>
        <taxon>Bacillota</taxon>
        <taxon>Bacilli</taxon>
        <taxon>Lactobacillales</taxon>
        <taxon>Streptococcaceae</taxon>
        <taxon>Lactococcus</taxon>
    </lineage>
</organism>
<dbReference type="GO" id="GO:0046872">
    <property type="term" value="F:metal ion binding"/>
    <property type="evidence" value="ECO:0007669"/>
    <property type="project" value="UniProtKB-KW"/>
</dbReference>
<dbReference type="EMBL" id="CP070872">
    <property type="protein sequence ID" value="QSE77400.1"/>
    <property type="molecule type" value="Genomic_DNA"/>
</dbReference>
<keyword evidence="5" id="KW-0479">Metal-binding</keyword>
<evidence type="ECO:0000256" key="8">
    <source>
        <dbReference type="ARBA" id="ARBA00022801"/>
    </source>
</evidence>
<dbReference type="Proteomes" id="UP000663608">
    <property type="component" value="Chromosome"/>
</dbReference>
<comment type="function">
    <text evidence="11">Required for correct processing of both the 5' and 3' ends of 5S rRNA precursor. Cleaves both sides of a double-stranded region yielding mature 5S rRNA in one step.</text>
</comment>
<keyword evidence="2 11" id="KW-0690">Ribosome biogenesis</keyword>
<dbReference type="NCBIfam" id="TIGR00334">
    <property type="entry name" value="5S_RNA_mat_M5"/>
    <property type="match status" value="1"/>
</dbReference>
<proteinExistence type="inferred from homology"/>
<dbReference type="InterPro" id="IPR004466">
    <property type="entry name" value="RNase_M5"/>
</dbReference>
<keyword evidence="4 11" id="KW-0540">Nuclease</keyword>
<sequence length="189" mass="21525">MVEKQKINEVIVVEGRDDTANLKRYFDCETYETGGSSIDDRDLERLKRLEDKRGIIVFTDPDFQGERIRKIIMQAVPNAKHAFLNRDEARPKGKGSLGVEHAKYEDLKRALNSVLGGDAVLTEQSVKLEQADLMALGLIMRADSRKRREYVCEQLRIGYANGKQIEKRLNMFGISKTQLETIMASYKGV</sequence>
<dbReference type="HAMAP" id="MF_01469">
    <property type="entry name" value="RNase_M5"/>
    <property type="match status" value="1"/>
</dbReference>
<dbReference type="FunFam" id="3.40.1360.10:FF:000006">
    <property type="entry name" value="Ribonuclease M5"/>
    <property type="match status" value="1"/>
</dbReference>
<feature type="domain" description="Toprim" evidence="13">
    <location>
        <begin position="8"/>
        <end position="91"/>
    </location>
</feature>
<dbReference type="EC" id="3.1.26.8" evidence="11 12"/>
<dbReference type="SUPFAM" id="SSF110455">
    <property type="entry name" value="Toprim domain"/>
    <property type="match status" value="1"/>
</dbReference>
<dbReference type="RefSeq" id="WP_205872359.1">
    <property type="nucleotide sequence ID" value="NZ_CP070872.1"/>
</dbReference>
<comment type="similarity">
    <text evidence="11">Belongs to the ribonuclease M5 family.</text>
</comment>
<dbReference type="InterPro" id="IPR025156">
    <property type="entry name" value="RNase_M5_C"/>
</dbReference>
<dbReference type="GO" id="GO:0043822">
    <property type="term" value="F:ribonuclease M5 activity"/>
    <property type="evidence" value="ECO:0007669"/>
    <property type="project" value="UniProtKB-UniRule"/>
</dbReference>
<dbReference type="CDD" id="cd01027">
    <property type="entry name" value="TOPRIM_RNase_M5_like"/>
    <property type="match status" value="1"/>
</dbReference>